<dbReference type="EMBL" id="PFWU01000029">
    <property type="protein sequence ID" value="PJA45597.1"/>
    <property type="molecule type" value="Genomic_DNA"/>
</dbReference>
<evidence type="ECO:0000256" key="6">
    <source>
        <dbReference type="SAM" id="Phobius"/>
    </source>
</evidence>
<evidence type="ECO:0000256" key="5">
    <source>
        <dbReference type="ARBA" id="ARBA00023136"/>
    </source>
</evidence>
<sequence>MARRQSDIRDKLGSNMISSRSLASNFSIQLVGKALSVVIGLIVVAIITRSLGAEAFGEYTTAVTYLQMFGVVVDFGLTLTLIVMISEKGVDEDRVVGNFFGLRLVSGFLLFSLAPLSVLAFPWSSTIQQAVLVGALAYFFMGGATMLVGIFQKHENLWRAAVAELLNRAVLVILIGLAAYLSPGVVEMVAVSVVANAIWLIAMIKLAEPFVRVHPLFELSFWKHILSRSWPIAISIIFNLLYLKGDILFLAYFREQTEVGLYGVAYRIIDVMTVLPTMFMGLVLPSLVAAWSSGRKQDFRRHVARTFDLFMIAVIPVVIGAQLVSTDLTILIAGNEFAASGPVLALLIVALIGVFLGALWGHLVVALNKQRLMTWGYIFVAIIAIAGYLWLIPDYGMWGAVWVTLVSEAIIAFLTFLVVYKTSGALPNLMVTGKALLAGGIMYLVLLPLSGLHVILMVLIGGVVYVIALFALKAVSVNELNALLKKPTV</sequence>
<dbReference type="GO" id="GO:0005886">
    <property type="term" value="C:plasma membrane"/>
    <property type="evidence" value="ECO:0007669"/>
    <property type="project" value="UniProtKB-SubCell"/>
</dbReference>
<feature type="transmembrane region" description="Helical" evidence="6">
    <location>
        <begin position="372"/>
        <end position="391"/>
    </location>
</feature>
<evidence type="ECO:0000256" key="1">
    <source>
        <dbReference type="ARBA" id="ARBA00004651"/>
    </source>
</evidence>
<evidence type="ECO:0000313" key="7">
    <source>
        <dbReference type="EMBL" id="PJA45597.1"/>
    </source>
</evidence>
<feature type="transmembrane region" description="Helical" evidence="6">
    <location>
        <begin position="162"/>
        <end position="182"/>
    </location>
</feature>
<comment type="subcellular location">
    <subcellularLocation>
        <location evidence="1">Cell membrane</location>
        <topology evidence="1">Multi-pass membrane protein</topology>
    </subcellularLocation>
</comment>
<feature type="transmembrane region" description="Helical" evidence="6">
    <location>
        <begin position="59"/>
        <end position="83"/>
    </location>
</feature>
<gene>
    <name evidence="7" type="ORF">CO174_02260</name>
</gene>
<organism evidence="7 8">
    <name type="scientific">Candidatus Uhrbacteria bacterium CG_4_9_14_3_um_filter_50_9</name>
    <dbReference type="NCBI Taxonomy" id="1975035"/>
    <lineage>
        <taxon>Bacteria</taxon>
        <taxon>Candidatus Uhriibacteriota</taxon>
    </lineage>
</organism>
<evidence type="ECO:0000313" key="8">
    <source>
        <dbReference type="Proteomes" id="UP000229385"/>
    </source>
</evidence>
<dbReference type="CDD" id="cd13128">
    <property type="entry name" value="MATE_Wzx_like"/>
    <property type="match status" value="1"/>
</dbReference>
<feature type="transmembrane region" description="Helical" evidence="6">
    <location>
        <begin position="21"/>
        <end position="47"/>
    </location>
</feature>
<feature type="transmembrane region" description="Helical" evidence="6">
    <location>
        <begin position="397"/>
        <end position="419"/>
    </location>
</feature>
<feature type="transmembrane region" description="Helical" evidence="6">
    <location>
        <begin position="265"/>
        <end position="291"/>
    </location>
</feature>
<feature type="transmembrane region" description="Helical" evidence="6">
    <location>
        <begin position="426"/>
        <end position="446"/>
    </location>
</feature>
<feature type="transmembrane region" description="Helical" evidence="6">
    <location>
        <begin position="95"/>
        <end position="121"/>
    </location>
</feature>
<name>A0A2M7XCJ0_9BACT</name>
<dbReference type="PANTHER" id="PTHR30250:SF11">
    <property type="entry name" value="O-ANTIGEN TRANSPORTER-RELATED"/>
    <property type="match status" value="1"/>
</dbReference>
<feature type="transmembrane region" description="Helical" evidence="6">
    <location>
        <begin position="127"/>
        <end position="150"/>
    </location>
</feature>
<feature type="transmembrane region" description="Helical" evidence="6">
    <location>
        <begin position="188"/>
        <end position="211"/>
    </location>
</feature>
<reference evidence="8" key="1">
    <citation type="submission" date="2017-09" db="EMBL/GenBank/DDBJ databases">
        <title>Depth-based differentiation of microbial function through sediment-hosted aquifers and enrichment of novel symbionts in the deep terrestrial subsurface.</title>
        <authorList>
            <person name="Probst A.J."/>
            <person name="Ladd B."/>
            <person name="Jarett J.K."/>
            <person name="Geller-Mcgrath D.E."/>
            <person name="Sieber C.M.K."/>
            <person name="Emerson J.B."/>
            <person name="Anantharaman K."/>
            <person name="Thomas B.C."/>
            <person name="Malmstrom R."/>
            <person name="Stieglmeier M."/>
            <person name="Klingl A."/>
            <person name="Woyke T."/>
            <person name="Ryan C.M."/>
            <person name="Banfield J.F."/>
        </authorList>
    </citation>
    <scope>NUCLEOTIDE SEQUENCE [LARGE SCALE GENOMIC DNA]</scope>
</reference>
<feature type="transmembrane region" description="Helical" evidence="6">
    <location>
        <begin position="232"/>
        <end position="253"/>
    </location>
</feature>
<feature type="transmembrane region" description="Helical" evidence="6">
    <location>
        <begin position="303"/>
        <end position="324"/>
    </location>
</feature>
<dbReference type="InterPro" id="IPR050833">
    <property type="entry name" value="Poly_Biosynth_Transport"/>
</dbReference>
<dbReference type="Pfam" id="PF01943">
    <property type="entry name" value="Polysacc_synt"/>
    <property type="match status" value="1"/>
</dbReference>
<evidence type="ECO:0000256" key="3">
    <source>
        <dbReference type="ARBA" id="ARBA00022692"/>
    </source>
</evidence>
<evidence type="ECO:0000256" key="4">
    <source>
        <dbReference type="ARBA" id="ARBA00022989"/>
    </source>
</evidence>
<evidence type="ECO:0000256" key="2">
    <source>
        <dbReference type="ARBA" id="ARBA00022475"/>
    </source>
</evidence>
<proteinExistence type="predicted"/>
<dbReference type="InterPro" id="IPR002797">
    <property type="entry name" value="Polysacc_synth"/>
</dbReference>
<keyword evidence="4 6" id="KW-1133">Transmembrane helix</keyword>
<protein>
    <submittedName>
        <fullName evidence="7">Uncharacterized protein</fullName>
    </submittedName>
</protein>
<keyword evidence="3 6" id="KW-0812">Transmembrane</keyword>
<dbReference type="Proteomes" id="UP000229385">
    <property type="component" value="Unassembled WGS sequence"/>
</dbReference>
<feature type="transmembrane region" description="Helical" evidence="6">
    <location>
        <begin position="344"/>
        <end position="365"/>
    </location>
</feature>
<comment type="caution">
    <text evidence="7">The sequence shown here is derived from an EMBL/GenBank/DDBJ whole genome shotgun (WGS) entry which is preliminary data.</text>
</comment>
<keyword evidence="2" id="KW-1003">Cell membrane</keyword>
<dbReference type="PANTHER" id="PTHR30250">
    <property type="entry name" value="PST FAMILY PREDICTED COLANIC ACID TRANSPORTER"/>
    <property type="match status" value="1"/>
</dbReference>
<keyword evidence="5 6" id="KW-0472">Membrane</keyword>
<accession>A0A2M7XCJ0</accession>
<dbReference type="AlphaFoldDB" id="A0A2M7XCJ0"/>
<feature type="transmembrane region" description="Helical" evidence="6">
    <location>
        <begin position="452"/>
        <end position="472"/>
    </location>
</feature>